<name>A0A1D1VBI2_RAMVA</name>
<feature type="coiled-coil region" evidence="1">
    <location>
        <begin position="220"/>
        <end position="306"/>
    </location>
</feature>
<evidence type="ECO:0000256" key="1">
    <source>
        <dbReference type="SAM" id="Coils"/>
    </source>
</evidence>
<accession>A0A1D1VBI2</accession>
<feature type="compositionally biased region" description="Polar residues" evidence="2">
    <location>
        <begin position="41"/>
        <end position="54"/>
    </location>
</feature>
<dbReference type="PANTHER" id="PTHR45615">
    <property type="entry name" value="MYOSIN HEAVY CHAIN, NON-MUSCLE"/>
    <property type="match status" value="1"/>
</dbReference>
<evidence type="ECO:0000313" key="5">
    <source>
        <dbReference type="Proteomes" id="UP000186922"/>
    </source>
</evidence>
<keyword evidence="1" id="KW-0175">Coiled coil</keyword>
<dbReference type="SMART" id="SM00755">
    <property type="entry name" value="Grip"/>
    <property type="match status" value="1"/>
</dbReference>
<dbReference type="PANTHER" id="PTHR45615:SF80">
    <property type="entry name" value="GRIP DOMAIN-CONTAINING PROTEIN"/>
    <property type="match status" value="1"/>
</dbReference>
<reference evidence="4 5" key="1">
    <citation type="journal article" date="2016" name="Nat. Commun.">
        <title>Extremotolerant tardigrade genome and improved radiotolerance of human cultured cells by tardigrade-unique protein.</title>
        <authorList>
            <person name="Hashimoto T."/>
            <person name="Horikawa D.D."/>
            <person name="Saito Y."/>
            <person name="Kuwahara H."/>
            <person name="Kozuka-Hata H."/>
            <person name="Shin-I T."/>
            <person name="Minakuchi Y."/>
            <person name="Ohishi K."/>
            <person name="Motoyama A."/>
            <person name="Aizu T."/>
            <person name="Enomoto A."/>
            <person name="Kondo K."/>
            <person name="Tanaka S."/>
            <person name="Hara Y."/>
            <person name="Koshikawa S."/>
            <person name="Sagara H."/>
            <person name="Miura T."/>
            <person name="Yokobori S."/>
            <person name="Miyagawa K."/>
            <person name="Suzuki Y."/>
            <person name="Kubo T."/>
            <person name="Oyama M."/>
            <person name="Kohara Y."/>
            <person name="Fujiyama A."/>
            <person name="Arakawa K."/>
            <person name="Katayama T."/>
            <person name="Toyoda A."/>
            <person name="Kunieda T."/>
        </authorList>
    </citation>
    <scope>NUCLEOTIDE SEQUENCE [LARGE SCALE GENOMIC DNA]</scope>
    <source>
        <strain evidence="4 5">YOKOZUNA-1</strain>
    </source>
</reference>
<dbReference type="AlphaFoldDB" id="A0A1D1VBI2"/>
<feature type="compositionally biased region" description="Low complexity" evidence="2">
    <location>
        <begin position="16"/>
        <end position="33"/>
    </location>
</feature>
<proteinExistence type="predicted"/>
<comment type="caution">
    <text evidence="4">The sequence shown here is derived from an EMBL/GenBank/DDBJ whole genome shotgun (WGS) entry which is preliminary data.</text>
</comment>
<dbReference type="STRING" id="947166.A0A1D1VBI2"/>
<evidence type="ECO:0000256" key="2">
    <source>
        <dbReference type="SAM" id="MobiDB-lite"/>
    </source>
</evidence>
<evidence type="ECO:0000259" key="3">
    <source>
        <dbReference type="PROSITE" id="PS50913"/>
    </source>
</evidence>
<sequence length="648" mass="71795">MFKNLKKKIEDVGSDLSTLASPGGLGSLSSLRHSGSKPSALGTSRESIQSESAASRTIITTPVFQDELIQPAASSSQEEDAVPFDLTLEEVSVQPKYPDRNRIEQFDTPGKPSLDVFELHENGKASLGDVSGSFSEDWLAVQNDTVDFSAPPKISENKPAEVADHVLLPSGNSQAEMNSVSLVDEPITVTSGPLLSPAPVRSSSSVGGSVTQVVVPVCDHRVFEERIAKITAELEAKNQELRKSKTDLLSQETERSTFRAELERLKDATAANRVNEEKLGEATFKLSELQRQCESVKLEKDSWKIAHDQAVQRLKEKSSLVQNSAKKVTDLEAKLGISTAAAADYQKELDRVREENSSLKSTMAILENQIDKFLADLQKEKLLKEKALDEARKLGEEVSSGQDLIKDLRSEVEKLESELKLERAASAKNVEISKHILDLEEKLKASAERIMVERREIEEQTKQTSQKHEGLLESLRSEMSQKEVSLSLANEELQEKSELVTASEVTVAELRNQISTLREEVQSKEGAMAIFRRRTAKDTETKLRERDRQIASLENQLAELVEKNSKADESPVDGAGHEYMKNVLLKFVSGTGDERLQMLKAVSVILKMSEAEETWLKNVIIWKQSWLPGPKPELPLIQNGHSHVNGTS</sequence>
<feature type="domain" description="GRIP" evidence="3">
    <location>
        <begin position="570"/>
        <end position="619"/>
    </location>
</feature>
<dbReference type="InterPro" id="IPR000237">
    <property type="entry name" value="GRIP_dom"/>
</dbReference>
<dbReference type="EMBL" id="BDGG01000004">
    <property type="protein sequence ID" value="GAU98175.1"/>
    <property type="molecule type" value="Genomic_DNA"/>
</dbReference>
<evidence type="ECO:0000313" key="4">
    <source>
        <dbReference type="EMBL" id="GAU98175.1"/>
    </source>
</evidence>
<feature type="coiled-coil region" evidence="1">
    <location>
        <begin position="342"/>
        <end position="570"/>
    </location>
</feature>
<feature type="region of interest" description="Disordered" evidence="2">
    <location>
        <begin position="13"/>
        <end position="54"/>
    </location>
</feature>
<organism evidence="4 5">
    <name type="scientific">Ramazzottius varieornatus</name>
    <name type="common">Water bear</name>
    <name type="synonym">Tardigrade</name>
    <dbReference type="NCBI Taxonomy" id="947166"/>
    <lineage>
        <taxon>Eukaryota</taxon>
        <taxon>Metazoa</taxon>
        <taxon>Ecdysozoa</taxon>
        <taxon>Tardigrada</taxon>
        <taxon>Eutardigrada</taxon>
        <taxon>Parachela</taxon>
        <taxon>Hypsibioidea</taxon>
        <taxon>Ramazzottiidae</taxon>
        <taxon>Ramazzottius</taxon>
    </lineage>
</organism>
<dbReference type="PROSITE" id="PS50913">
    <property type="entry name" value="GRIP"/>
    <property type="match status" value="1"/>
</dbReference>
<dbReference type="Proteomes" id="UP000186922">
    <property type="component" value="Unassembled WGS sequence"/>
</dbReference>
<gene>
    <name evidence="4" type="primary">RvY_09355-1</name>
    <name evidence="4" type="synonym">RvY_09355.1</name>
    <name evidence="4" type="ORF">RvY_09355</name>
</gene>
<keyword evidence="5" id="KW-1185">Reference proteome</keyword>
<protein>
    <recommendedName>
        <fullName evidence="3">GRIP domain-containing protein</fullName>
    </recommendedName>
</protein>
<dbReference type="OrthoDB" id="8943203at2759"/>
<dbReference type="Pfam" id="PF01465">
    <property type="entry name" value="GRIP"/>
    <property type="match status" value="1"/>
</dbReference>